<dbReference type="EMBL" id="JBJVNI010000007">
    <property type="protein sequence ID" value="MFM9610111.1"/>
    <property type="molecule type" value="Genomic_DNA"/>
</dbReference>
<evidence type="ECO:0000256" key="1">
    <source>
        <dbReference type="SAM" id="MobiDB-lite"/>
    </source>
</evidence>
<accession>A0ABW9HR14</accession>
<keyword evidence="3" id="KW-1185">Reference proteome</keyword>
<organism evidence="2 3">
    <name type="scientific">Streptomyces niveiscabiei</name>
    <dbReference type="NCBI Taxonomy" id="164115"/>
    <lineage>
        <taxon>Bacteria</taxon>
        <taxon>Bacillati</taxon>
        <taxon>Actinomycetota</taxon>
        <taxon>Actinomycetes</taxon>
        <taxon>Kitasatosporales</taxon>
        <taxon>Streptomycetaceae</taxon>
        <taxon>Streptomyces</taxon>
    </lineage>
</organism>
<sequence>MPYAGRAFAITQWLKAGVAIAEVARRAGTSPEVIDRHYAGLIDNSEEEDNEKIEKGMGWGSTDAA</sequence>
<dbReference type="Proteomes" id="UP001631957">
    <property type="component" value="Unassembled WGS sequence"/>
</dbReference>
<evidence type="ECO:0000313" key="3">
    <source>
        <dbReference type="Proteomes" id="UP001631957"/>
    </source>
</evidence>
<protein>
    <submittedName>
        <fullName evidence="2">Helix-turn-helix domain-containing protein</fullName>
    </submittedName>
</protein>
<proteinExistence type="predicted"/>
<comment type="caution">
    <text evidence="2">The sequence shown here is derived from an EMBL/GenBank/DDBJ whole genome shotgun (WGS) entry which is preliminary data.</text>
</comment>
<reference evidence="2 3" key="1">
    <citation type="submission" date="2024-12" db="EMBL/GenBank/DDBJ databases">
        <title>Forecasting of Potato common scab and diversities of Pathogenic streptomyces spp. in china.</title>
        <authorList>
            <person name="Handique U."/>
            <person name="Wu J."/>
        </authorList>
    </citation>
    <scope>NUCLEOTIDE SEQUENCE [LARGE SCALE GENOMIC DNA]</scope>
    <source>
        <strain evidence="2 3">ZRIMU1530</strain>
    </source>
</reference>
<feature type="region of interest" description="Disordered" evidence="1">
    <location>
        <begin position="44"/>
        <end position="65"/>
    </location>
</feature>
<gene>
    <name evidence="2" type="ORF">ACKI18_15525</name>
</gene>
<name>A0ABW9HR14_9ACTN</name>
<evidence type="ECO:0000313" key="2">
    <source>
        <dbReference type="EMBL" id="MFM9610111.1"/>
    </source>
</evidence>
<dbReference type="RefSeq" id="WP_409121525.1">
    <property type="nucleotide sequence ID" value="NZ_JBJVNI010000007.1"/>
</dbReference>